<gene>
    <name evidence="2" type="ORF">E2562_024893</name>
</gene>
<dbReference type="EMBL" id="SPHZ02000006">
    <property type="protein sequence ID" value="KAF0913806.1"/>
    <property type="molecule type" value="Genomic_DNA"/>
</dbReference>
<name>A0A6G1DMZ4_9ORYZ</name>
<comment type="caution">
    <text evidence="2">The sequence shown here is derived from an EMBL/GenBank/DDBJ whole genome shotgun (WGS) entry which is preliminary data.</text>
</comment>
<keyword evidence="3" id="KW-1185">Reference proteome</keyword>
<sequence>MTAGLTGGTDLGARGRGNGRSAATSTSDHENPTGGRVAGADPTAGRCAVRLSRRGGAIIEIEVFKRQID</sequence>
<dbReference type="Proteomes" id="UP000479710">
    <property type="component" value="Unassembled WGS sequence"/>
</dbReference>
<organism evidence="2 3">
    <name type="scientific">Oryza meyeriana var. granulata</name>
    <dbReference type="NCBI Taxonomy" id="110450"/>
    <lineage>
        <taxon>Eukaryota</taxon>
        <taxon>Viridiplantae</taxon>
        <taxon>Streptophyta</taxon>
        <taxon>Embryophyta</taxon>
        <taxon>Tracheophyta</taxon>
        <taxon>Spermatophyta</taxon>
        <taxon>Magnoliopsida</taxon>
        <taxon>Liliopsida</taxon>
        <taxon>Poales</taxon>
        <taxon>Poaceae</taxon>
        <taxon>BOP clade</taxon>
        <taxon>Oryzoideae</taxon>
        <taxon>Oryzeae</taxon>
        <taxon>Oryzinae</taxon>
        <taxon>Oryza</taxon>
        <taxon>Oryza meyeriana</taxon>
    </lineage>
</organism>
<feature type="region of interest" description="Disordered" evidence="1">
    <location>
        <begin position="1"/>
        <end position="45"/>
    </location>
</feature>
<protein>
    <submittedName>
        <fullName evidence="2">Uncharacterized protein</fullName>
    </submittedName>
</protein>
<accession>A0A6G1DMZ4</accession>
<evidence type="ECO:0000256" key="1">
    <source>
        <dbReference type="SAM" id="MobiDB-lite"/>
    </source>
</evidence>
<reference evidence="2 3" key="1">
    <citation type="submission" date="2019-11" db="EMBL/GenBank/DDBJ databases">
        <title>Whole genome sequence of Oryza granulata.</title>
        <authorList>
            <person name="Li W."/>
        </authorList>
    </citation>
    <scope>NUCLEOTIDE SEQUENCE [LARGE SCALE GENOMIC DNA]</scope>
    <source>
        <strain evidence="3">cv. Menghai</strain>
        <tissue evidence="2">Leaf</tissue>
    </source>
</reference>
<evidence type="ECO:0000313" key="2">
    <source>
        <dbReference type="EMBL" id="KAF0913806.1"/>
    </source>
</evidence>
<feature type="compositionally biased region" description="Gly residues" evidence="1">
    <location>
        <begin position="1"/>
        <end position="18"/>
    </location>
</feature>
<proteinExistence type="predicted"/>
<evidence type="ECO:0000313" key="3">
    <source>
        <dbReference type="Proteomes" id="UP000479710"/>
    </source>
</evidence>
<dbReference type="AlphaFoldDB" id="A0A6G1DMZ4"/>